<name>A0A177N884_9GAMM</name>
<gene>
    <name evidence="1" type="ORF">A1507_16950</name>
</gene>
<comment type="caution">
    <text evidence="1">The sequence shown here is derived from an EMBL/GenBank/DDBJ whole genome shotgun (WGS) entry which is preliminary data.</text>
</comment>
<evidence type="ECO:0000313" key="2">
    <source>
        <dbReference type="Proteomes" id="UP000077857"/>
    </source>
</evidence>
<reference evidence="1 2" key="1">
    <citation type="submission" date="2016-03" db="EMBL/GenBank/DDBJ databases">
        <authorList>
            <person name="Ploux O."/>
        </authorList>
    </citation>
    <scope>NUCLEOTIDE SEQUENCE [LARGE SCALE GENOMIC DNA]</scope>
    <source>
        <strain evidence="1 2">R-45378</strain>
    </source>
</reference>
<dbReference type="EMBL" id="LUUJ01000100">
    <property type="protein sequence ID" value="OAI13399.1"/>
    <property type="molecule type" value="Genomic_DNA"/>
</dbReference>
<organism evidence="1 2">
    <name type="scientific">Methylomonas koyamae</name>
    <dbReference type="NCBI Taxonomy" id="702114"/>
    <lineage>
        <taxon>Bacteria</taxon>
        <taxon>Pseudomonadati</taxon>
        <taxon>Pseudomonadota</taxon>
        <taxon>Gammaproteobacteria</taxon>
        <taxon>Methylococcales</taxon>
        <taxon>Methylococcaceae</taxon>
        <taxon>Methylomonas</taxon>
    </lineage>
</organism>
<accession>A0A177N884</accession>
<protein>
    <submittedName>
        <fullName evidence="1">Uncharacterized protein</fullName>
    </submittedName>
</protein>
<evidence type="ECO:0000313" key="1">
    <source>
        <dbReference type="EMBL" id="OAI13399.1"/>
    </source>
</evidence>
<proteinExistence type="predicted"/>
<sequence>MFQSFLGEYNDRAMDNTWLALSQQFKQFWNERILSADPAPISDSDCDDIVRILDRNGKGNTKNSEAVAKAMVPQGAWRRMFNEFHANQKLGALVYQILGEAERDRKALLIDELYKINAGQRNNLTGPSGNTVGAFLAAYDPINNLSMISLNDRRAIIEFLDLPVPFDWDTASIGTRITESNTVILEGIRAQGLQGSARTLTRFFYSPAIQALWKGQHTVKRTDKKVSVTVPTVPDDETDVADDSGSVRESMQIQGLIAKIGTKMGFTIWLPKADRGRVLKVWHAQAGELVEELPLGYDATTMKTIEQIDVIWLRNRSIVRAFEVEHTTSVYSGLLRMADLVALQPNINIKLHIVAPAEKREKVLQEIQRPVFSLLEGRALAEMCTYLSYDNVIEIGELKHLAHLSDKVIEEYEESAE</sequence>
<dbReference type="Proteomes" id="UP000077857">
    <property type="component" value="Unassembled WGS sequence"/>
</dbReference>
<dbReference type="AlphaFoldDB" id="A0A177N884"/>